<dbReference type="InterPro" id="IPR016032">
    <property type="entry name" value="Sig_transdc_resp-reg_C-effctor"/>
</dbReference>
<dbReference type="InterPro" id="IPR000792">
    <property type="entry name" value="Tscrpt_reg_LuxR_C"/>
</dbReference>
<dbReference type="InterPro" id="IPR027417">
    <property type="entry name" value="P-loop_NTPase"/>
</dbReference>
<gene>
    <name evidence="5" type="ORF">ACFFQA_16190</name>
</gene>
<dbReference type="Gene3D" id="1.10.10.10">
    <property type="entry name" value="Winged helix-like DNA-binding domain superfamily/Winged helix DNA-binding domain"/>
    <property type="match status" value="1"/>
</dbReference>
<organism evidence="5 6">
    <name type="scientific">Allokutzneria oryzae</name>
    <dbReference type="NCBI Taxonomy" id="1378989"/>
    <lineage>
        <taxon>Bacteria</taxon>
        <taxon>Bacillati</taxon>
        <taxon>Actinomycetota</taxon>
        <taxon>Actinomycetes</taxon>
        <taxon>Pseudonocardiales</taxon>
        <taxon>Pseudonocardiaceae</taxon>
        <taxon>Allokutzneria</taxon>
    </lineage>
</organism>
<evidence type="ECO:0000256" key="3">
    <source>
        <dbReference type="ARBA" id="ARBA00023163"/>
    </source>
</evidence>
<dbReference type="InterPro" id="IPR011990">
    <property type="entry name" value="TPR-like_helical_dom_sf"/>
</dbReference>
<dbReference type="SMART" id="SM00421">
    <property type="entry name" value="HTH_LUXR"/>
    <property type="match status" value="1"/>
</dbReference>
<reference evidence="5 6" key="1">
    <citation type="submission" date="2024-09" db="EMBL/GenBank/DDBJ databases">
        <authorList>
            <person name="Sun Q."/>
            <person name="Mori K."/>
        </authorList>
    </citation>
    <scope>NUCLEOTIDE SEQUENCE [LARGE SCALE GENOMIC DNA]</scope>
    <source>
        <strain evidence="5 6">TBRC 7907</strain>
    </source>
</reference>
<dbReference type="PROSITE" id="PS50043">
    <property type="entry name" value="HTH_LUXR_2"/>
    <property type="match status" value="1"/>
</dbReference>
<dbReference type="Pfam" id="PF00196">
    <property type="entry name" value="GerE"/>
    <property type="match status" value="1"/>
</dbReference>
<sequence length="853" mass="93362">MMSPLSSGPAVRPGRDVPLFGRDEELGRLCALLRDPRYAGAVVAGPSGIGRTRLVDEAASWASEHGWRPMRVGGSWPNRHSLLLAATDRVLGAGDQRHLLLVDDAQLLDVPTAGLLLQLARMRWARLVVGLNTDRPAPGPVTELWKEEYLGRVELGPLDSHSGRRLVRALTDDRLDYRGAMRLAWLARGNPQLLRELLHAAVDRDALTVHSGRWSLRGGVPVSPRLAGVVGARLAELSEPQLRGLELVALSGPAPVDHVELMVGADELRALEERELVEAKGDEGRWEVSIRHPLVAEVLRERMPALRRRQLVSAWVAASEQVPPSDERGRLRVAGWRLELGQEIEEETLIWAAQAAYLHHDLPVAQRFAHAAWTSHGTPDAAICYANVLIGLVRHDEAERVLCDAVESHGDACGSLRFARSRNALVSGRISDAMALLENVEDPRRAADLAFVDYATGRPAAALEKLAPLLAVDSPTPDVVIVAMASFNAVGRSAESLAVYERITARHRRSPSECNAFAFHHEIFQELACYARAAEGDLAEAIEHARTAFESAVGEQRVRVQAQRAVAFATVLLDGGRVRQTYDLLPSFGSQESQWARWSERALHMFMTAAAQLGEEEACTSAAESIRQYTPGSLSVFGAVATAWHMYVSSRQEDARDLLLTHARQALASRAYGNLAMLVHTLGRLGMAADAGQLGVVRGEGLSRFVRARLDYCRAIADADEALLTEIADVFERADARLYAAEALAELAASQRRTGQGRRATATARRARSLAERCQGARTPALCLVNEIEALSRREQEVVELAVRGLTDPQIAARLGVSVRTVNNHLYRAYQKLGACCREELDGMVWPQSRQHG</sequence>
<keyword evidence="1" id="KW-0805">Transcription regulation</keyword>
<evidence type="ECO:0000256" key="1">
    <source>
        <dbReference type="ARBA" id="ARBA00023015"/>
    </source>
</evidence>
<keyword evidence="3" id="KW-0804">Transcription</keyword>
<feature type="domain" description="HTH luxR-type" evidence="4">
    <location>
        <begin position="784"/>
        <end position="849"/>
    </location>
</feature>
<evidence type="ECO:0000313" key="6">
    <source>
        <dbReference type="Proteomes" id="UP001589693"/>
    </source>
</evidence>
<dbReference type="PANTHER" id="PTHR44688:SF16">
    <property type="entry name" value="DNA-BINDING TRANSCRIPTIONAL ACTIVATOR DEVR_DOSR"/>
    <property type="match status" value="1"/>
</dbReference>
<dbReference type="EMBL" id="JBHLZU010000012">
    <property type="protein sequence ID" value="MFB9905475.1"/>
    <property type="molecule type" value="Genomic_DNA"/>
</dbReference>
<dbReference type="Proteomes" id="UP001589693">
    <property type="component" value="Unassembled WGS sequence"/>
</dbReference>
<accession>A0ABV5ZYL4</accession>
<dbReference type="RefSeq" id="WP_377852776.1">
    <property type="nucleotide sequence ID" value="NZ_JBHLZU010000012.1"/>
</dbReference>
<evidence type="ECO:0000313" key="5">
    <source>
        <dbReference type="EMBL" id="MFB9905475.1"/>
    </source>
</evidence>
<dbReference type="PANTHER" id="PTHR44688">
    <property type="entry name" value="DNA-BINDING TRANSCRIPTIONAL ACTIVATOR DEVR_DOSR"/>
    <property type="match status" value="1"/>
</dbReference>
<proteinExistence type="predicted"/>
<name>A0ABV5ZYL4_9PSEU</name>
<comment type="caution">
    <text evidence="5">The sequence shown here is derived from an EMBL/GenBank/DDBJ whole genome shotgun (WGS) entry which is preliminary data.</text>
</comment>
<dbReference type="PRINTS" id="PR00038">
    <property type="entry name" value="HTHLUXR"/>
</dbReference>
<dbReference type="CDD" id="cd06170">
    <property type="entry name" value="LuxR_C_like"/>
    <property type="match status" value="1"/>
</dbReference>
<evidence type="ECO:0000259" key="4">
    <source>
        <dbReference type="PROSITE" id="PS50043"/>
    </source>
</evidence>
<keyword evidence="6" id="KW-1185">Reference proteome</keyword>
<dbReference type="InterPro" id="IPR036388">
    <property type="entry name" value="WH-like_DNA-bd_sf"/>
</dbReference>
<evidence type="ECO:0000256" key="2">
    <source>
        <dbReference type="ARBA" id="ARBA00023125"/>
    </source>
</evidence>
<keyword evidence="2" id="KW-0238">DNA-binding</keyword>
<dbReference type="SUPFAM" id="SSF52540">
    <property type="entry name" value="P-loop containing nucleoside triphosphate hydrolases"/>
    <property type="match status" value="1"/>
</dbReference>
<dbReference type="Gene3D" id="1.25.40.10">
    <property type="entry name" value="Tetratricopeptide repeat domain"/>
    <property type="match status" value="1"/>
</dbReference>
<protein>
    <submittedName>
        <fullName evidence="5">LuxR C-terminal-related transcriptional regulator</fullName>
    </submittedName>
</protein>
<dbReference type="SUPFAM" id="SSF48452">
    <property type="entry name" value="TPR-like"/>
    <property type="match status" value="1"/>
</dbReference>
<dbReference type="SUPFAM" id="SSF46894">
    <property type="entry name" value="C-terminal effector domain of the bipartite response regulators"/>
    <property type="match status" value="1"/>
</dbReference>